<protein>
    <submittedName>
        <fullName evidence="1">Uncharacterized protein</fullName>
    </submittedName>
</protein>
<organism evidence="1 2">
    <name type="scientific">Coemansia erecta</name>
    <dbReference type="NCBI Taxonomy" id="147472"/>
    <lineage>
        <taxon>Eukaryota</taxon>
        <taxon>Fungi</taxon>
        <taxon>Fungi incertae sedis</taxon>
        <taxon>Zoopagomycota</taxon>
        <taxon>Kickxellomycotina</taxon>
        <taxon>Kickxellomycetes</taxon>
        <taxon>Kickxellales</taxon>
        <taxon>Kickxellaceae</taxon>
        <taxon>Coemansia</taxon>
    </lineage>
</organism>
<gene>
    <name evidence="1" type="ORF">LPJ53_000578</name>
</gene>
<evidence type="ECO:0000313" key="2">
    <source>
        <dbReference type="Proteomes" id="UP001149813"/>
    </source>
</evidence>
<keyword evidence="2" id="KW-1185">Reference proteome</keyword>
<dbReference type="AlphaFoldDB" id="A0A9W7Y1Q2"/>
<comment type="caution">
    <text evidence="1">The sequence shown here is derived from an EMBL/GenBank/DDBJ whole genome shotgun (WGS) entry which is preliminary data.</text>
</comment>
<dbReference type="EMBL" id="JANBOJ010000009">
    <property type="protein sequence ID" value="KAJ1725249.1"/>
    <property type="molecule type" value="Genomic_DNA"/>
</dbReference>
<accession>A0A9W7Y1Q2</accession>
<dbReference type="CDD" id="cd17039">
    <property type="entry name" value="Ubl_ubiquitin_like"/>
    <property type="match status" value="1"/>
</dbReference>
<reference evidence="1" key="1">
    <citation type="submission" date="2022-07" db="EMBL/GenBank/DDBJ databases">
        <title>Phylogenomic reconstructions and comparative analyses of Kickxellomycotina fungi.</title>
        <authorList>
            <person name="Reynolds N.K."/>
            <person name="Stajich J.E."/>
            <person name="Barry K."/>
            <person name="Grigoriev I.V."/>
            <person name="Crous P."/>
            <person name="Smith M.E."/>
        </authorList>
    </citation>
    <scope>NUCLEOTIDE SEQUENCE</scope>
    <source>
        <strain evidence="1">NBRC 32514</strain>
    </source>
</reference>
<dbReference type="Proteomes" id="UP001149813">
    <property type="component" value="Unassembled WGS sequence"/>
</dbReference>
<sequence length="157" mass="17318">MSVDISRNTTIEQAKEKIAQELNKPFSTLRILGIKGFCEANERVNYEDGYDTIEHSDLDGIDGGSGFEFVNEIPVTEDLYGETVYKYALISGHQGGSQLSVESADGECNAIHFAILTVSNGTGEDTVGVEFTNGEDQVEVKWEDEDEFFDANSSWTQ</sequence>
<proteinExistence type="predicted"/>
<name>A0A9W7Y1Q2_9FUNG</name>
<dbReference type="OrthoDB" id="10437972at2759"/>
<evidence type="ECO:0000313" key="1">
    <source>
        <dbReference type="EMBL" id="KAJ1725249.1"/>
    </source>
</evidence>